<proteinExistence type="predicted"/>
<dbReference type="Proteomes" id="UP001346149">
    <property type="component" value="Unassembled WGS sequence"/>
</dbReference>
<gene>
    <name evidence="1" type="ORF">SAY86_003685</name>
</gene>
<organism evidence="1 2">
    <name type="scientific">Trapa natans</name>
    <name type="common">Water chestnut</name>
    <dbReference type="NCBI Taxonomy" id="22666"/>
    <lineage>
        <taxon>Eukaryota</taxon>
        <taxon>Viridiplantae</taxon>
        <taxon>Streptophyta</taxon>
        <taxon>Embryophyta</taxon>
        <taxon>Tracheophyta</taxon>
        <taxon>Spermatophyta</taxon>
        <taxon>Magnoliopsida</taxon>
        <taxon>eudicotyledons</taxon>
        <taxon>Gunneridae</taxon>
        <taxon>Pentapetalae</taxon>
        <taxon>rosids</taxon>
        <taxon>malvids</taxon>
        <taxon>Myrtales</taxon>
        <taxon>Lythraceae</taxon>
        <taxon>Trapa</taxon>
    </lineage>
</organism>
<dbReference type="AlphaFoldDB" id="A0AAN7RPI9"/>
<dbReference type="EMBL" id="JAXQNO010000001">
    <property type="protein sequence ID" value="KAK4803868.1"/>
    <property type="molecule type" value="Genomic_DNA"/>
</dbReference>
<keyword evidence="2" id="KW-1185">Reference proteome</keyword>
<comment type="caution">
    <text evidence="1">The sequence shown here is derived from an EMBL/GenBank/DDBJ whole genome shotgun (WGS) entry which is preliminary data.</text>
</comment>
<reference evidence="1 2" key="1">
    <citation type="journal article" date="2023" name="Hortic Res">
        <title>Pangenome of water caltrop reveals structural variations and asymmetric subgenome divergence after allopolyploidization.</title>
        <authorList>
            <person name="Zhang X."/>
            <person name="Chen Y."/>
            <person name="Wang L."/>
            <person name="Yuan Y."/>
            <person name="Fang M."/>
            <person name="Shi L."/>
            <person name="Lu R."/>
            <person name="Comes H.P."/>
            <person name="Ma Y."/>
            <person name="Chen Y."/>
            <person name="Huang G."/>
            <person name="Zhou Y."/>
            <person name="Zheng Z."/>
            <person name="Qiu Y."/>
        </authorList>
    </citation>
    <scope>NUCLEOTIDE SEQUENCE [LARGE SCALE GENOMIC DNA]</scope>
    <source>
        <strain evidence="1">F231</strain>
    </source>
</reference>
<evidence type="ECO:0000313" key="2">
    <source>
        <dbReference type="Proteomes" id="UP001346149"/>
    </source>
</evidence>
<evidence type="ECO:0000313" key="1">
    <source>
        <dbReference type="EMBL" id="KAK4803868.1"/>
    </source>
</evidence>
<name>A0AAN7RPI9_TRANT</name>
<accession>A0AAN7RPI9</accession>
<sequence length="56" mass="6225">MGCGMDFPRAHRIQHLGTDSERKAPIMLARGLLLNSLSALRNLRQTSTDSPFTVKD</sequence>
<protein>
    <submittedName>
        <fullName evidence="1">Uncharacterized protein</fullName>
    </submittedName>
</protein>